<comment type="caution">
    <text evidence="1">The sequence shown here is derived from an EMBL/GenBank/DDBJ whole genome shotgun (WGS) entry which is preliminary data.</text>
</comment>
<keyword evidence="2" id="KW-1185">Reference proteome</keyword>
<accession>A0ABS4IPZ7</accession>
<organism evidence="1 2">
    <name type="scientific">Paenibacillus eucommiae</name>
    <dbReference type="NCBI Taxonomy" id="1355755"/>
    <lineage>
        <taxon>Bacteria</taxon>
        <taxon>Bacillati</taxon>
        <taxon>Bacillota</taxon>
        <taxon>Bacilli</taxon>
        <taxon>Bacillales</taxon>
        <taxon>Paenibacillaceae</taxon>
        <taxon>Paenibacillus</taxon>
    </lineage>
</organism>
<sequence length="79" mass="9493">MSQIVKAYWRKIIVAENLLETVIQVFRFERRSVRPQKDEHMVFLEMLFDLLPRPLPHFEEKIENPNILAWTDKSNGNIL</sequence>
<reference evidence="1 2" key="1">
    <citation type="submission" date="2021-03" db="EMBL/GenBank/DDBJ databases">
        <title>Genomic Encyclopedia of Type Strains, Phase IV (KMG-IV): sequencing the most valuable type-strain genomes for metagenomic binning, comparative biology and taxonomic classification.</title>
        <authorList>
            <person name="Goeker M."/>
        </authorList>
    </citation>
    <scope>NUCLEOTIDE SEQUENCE [LARGE SCALE GENOMIC DNA]</scope>
    <source>
        <strain evidence="1 2">DSM 26048</strain>
    </source>
</reference>
<proteinExistence type="predicted"/>
<dbReference type="Proteomes" id="UP001519287">
    <property type="component" value="Unassembled WGS sequence"/>
</dbReference>
<dbReference type="EMBL" id="JAGGLB010000002">
    <property type="protein sequence ID" value="MBP1989200.1"/>
    <property type="molecule type" value="Genomic_DNA"/>
</dbReference>
<evidence type="ECO:0000313" key="1">
    <source>
        <dbReference type="EMBL" id="MBP1989200.1"/>
    </source>
</evidence>
<name>A0ABS4IPZ7_9BACL</name>
<gene>
    <name evidence="1" type="ORF">J2Z66_000795</name>
</gene>
<evidence type="ECO:0000313" key="2">
    <source>
        <dbReference type="Proteomes" id="UP001519287"/>
    </source>
</evidence>
<dbReference type="RefSeq" id="WP_209970340.1">
    <property type="nucleotide sequence ID" value="NZ_JAGGLB010000002.1"/>
</dbReference>
<protein>
    <submittedName>
        <fullName evidence="1">Uncharacterized protein</fullName>
    </submittedName>
</protein>